<dbReference type="InterPro" id="IPR019622">
    <property type="entry name" value="Rrn9_dom"/>
</dbReference>
<evidence type="ECO:0000259" key="2">
    <source>
        <dbReference type="Pfam" id="PF10680"/>
    </source>
</evidence>
<accession>A0A9P8XXN5</accession>
<feature type="region of interest" description="Disordered" evidence="1">
    <location>
        <begin position="268"/>
        <end position="302"/>
    </location>
</feature>
<feature type="compositionally biased region" description="Basic and acidic residues" evidence="1">
    <location>
        <begin position="600"/>
        <end position="612"/>
    </location>
</feature>
<sequence>MASAGGNASDDSAASSISSYETDESGDVDARQWQGPPSTWRAFNAQEISNATALEQIRDRNLSLHLYNAFALKYRHRTHDTLMAAPDPEQDNDAETGRMVQTDSWVPPRSWTAWPLDTSRVPQADFLRRASRSDPVERFSLRMDVKETPSSAMQDAIVASVLRTAKDHFSSRAWVASMDSRDSPDVSERDYSPSNPKSVGMELDEPNVNTQRRIKSFASQKIDGLIPVVSANDDASQQILAPCARHIMSKLDDTLIALHNAQDAATSYLSDASDSDSGHSTRSRQRSASREPTIPRQRRMLLKPEVIKSFISQWDPDAPTLDAASHEQTKRGRPKKKYPRLPGESDSDYVLRVSRTRKLRIPMHMRLGSSPPSQENSAREAKASEAESKAPQQTRAHSFSERRRRQLQPRDWTDVLAAASLAGFSPQVINRVATRCADLFRQQTRTHTLEETRHDHDTWTSTRTFLAGMPMPRIVLEGLPGEDIDVEDALHQASVGPASGHADSEIDRASSRGRATSRGPSVSSRSRSDSAHAGRVFPCKVDECPRSREPFQRRSNMVRHMKQVHGMKVDIDVDSEDEMYGAVHVDGYMKPVRVRPGWRRETVTASSREIHEQRKRKRGRSRREKDDETS</sequence>
<feature type="region of interest" description="Disordered" evidence="1">
    <location>
        <begin position="494"/>
        <end position="534"/>
    </location>
</feature>
<dbReference type="Proteomes" id="UP000756346">
    <property type="component" value="Unassembled WGS sequence"/>
</dbReference>
<feature type="compositionally biased region" description="Basic and acidic residues" evidence="1">
    <location>
        <begin position="179"/>
        <end position="191"/>
    </location>
</feature>
<feature type="domain" description="Rrn9" evidence="2">
    <location>
        <begin position="54"/>
        <end position="125"/>
    </location>
</feature>
<dbReference type="GeneID" id="70185075"/>
<keyword evidence="4" id="KW-1185">Reference proteome</keyword>
<reference evidence="3" key="1">
    <citation type="journal article" date="2021" name="Nat. Commun.">
        <title>Genetic determinants of endophytism in the Arabidopsis root mycobiome.</title>
        <authorList>
            <person name="Mesny F."/>
            <person name="Miyauchi S."/>
            <person name="Thiergart T."/>
            <person name="Pickel B."/>
            <person name="Atanasova L."/>
            <person name="Karlsson M."/>
            <person name="Huettel B."/>
            <person name="Barry K.W."/>
            <person name="Haridas S."/>
            <person name="Chen C."/>
            <person name="Bauer D."/>
            <person name="Andreopoulos W."/>
            <person name="Pangilinan J."/>
            <person name="LaButti K."/>
            <person name="Riley R."/>
            <person name="Lipzen A."/>
            <person name="Clum A."/>
            <person name="Drula E."/>
            <person name="Henrissat B."/>
            <person name="Kohler A."/>
            <person name="Grigoriev I.V."/>
            <person name="Martin F.M."/>
            <person name="Hacquard S."/>
        </authorList>
    </citation>
    <scope>NUCLEOTIDE SEQUENCE</scope>
    <source>
        <strain evidence="3">MPI-CAGE-CH-0230</strain>
    </source>
</reference>
<name>A0A9P8XXN5_9PEZI</name>
<feature type="compositionally biased region" description="Low complexity" evidence="1">
    <location>
        <begin position="1"/>
        <end position="19"/>
    </location>
</feature>
<feature type="compositionally biased region" description="Low complexity" evidence="1">
    <location>
        <begin position="512"/>
        <end position="525"/>
    </location>
</feature>
<feature type="compositionally biased region" description="Basic residues" evidence="1">
    <location>
        <begin position="354"/>
        <end position="363"/>
    </location>
</feature>
<dbReference type="OrthoDB" id="5412288at2759"/>
<evidence type="ECO:0000313" key="4">
    <source>
        <dbReference type="Proteomes" id="UP000756346"/>
    </source>
</evidence>
<dbReference type="Gene3D" id="3.30.160.60">
    <property type="entry name" value="Classic Zinc Finger"/>
    <property type="match status" value="1"/>
</dbReference>
<dbReference type="AlphaFoldDB" id="A0A9P8XXN5"/>
<proteinExistence type="predicted"/>
<organism evidence="3 4">
    <name type="scientific">Microdochium trichocladiopsis</name>
    <dbReference type="NCBI Taxonomy" id="1682393"/>
    <lineage>
        <taxon>Eukaryota</taxon>
        <taxon>Fungi</taxon>
        <taxon>Dikarya</taxon>
        <taxon>Ascomycota</taxon>
        <taxon>Pezizomycotina</taxon>
        <taxon>Sordariomycetes</taxon>
        <taxon>Xylariomycetidae</taxon>
        <taxon>Xylariales</taxon>
        <taxon>Microdochiaceae</taxon>
        <taxon>Microdochium</taxon>
    </lineage>
</organism>
<gene>
    <name evidence="3" type="ORF">B0I36DRAFT_335826</name>
</gene>
<feature type="region of interest" description="Disordered" evidence="1">
    <location>
        <begin position="176"/>
        <end position="207"/>
    </location>
</feature>
<feature type="compositionally biased region" description="Basic residues" evidence="1">
    <location>
        <begin position="613"/>
        <end position="622"/>
    </location>
</feature>
<dbReference type="Pfam" id="PF10680">
    <property type="entry name" value="RRN9"/>
    <property type="match status" value="1"/>
</dbReference>
<comment type="caution">
    <text evidence="3">The sequence shown here is derived from an EMBL/GenBank/DDBJ whole genome shotgun (WGS) entry which is preliminary data.</text>
</comment>
<feature type="region of interest" description="Disordered" evidence="1">
    <location>
        <begin position="1"/>
        <end position="39"/>
    </location>
</feature>
<feature type="region of interest" description="Disordered" evidence="1">
    <location>
        <begin position="317"/>
        <end position="408"/>
    </location>
</feature>
<evidence type="ECO:0000256" key="1">
    <source>
        <dbReference type="SAM" id="MobiDB-lite"/>
    </source>
</evidence>
<feature type="compositionally biased region" description="Basic and acidic residues" evidence="1">
    <location>
        <begin position="377"/>
        <end position="388"/>
    </location>
</feature>
<dbReference type="RefSeq" id="XP_046006625.1">
    <property type="nucleotide sequence ID" value="XM_046155529.1"/>
</dbReference>
<protein>
    <recommendedName>
        <fullName evidence="2">Rrn9 domain-containing protein</fullName>
    </recommendedName>
</protein>
<feature type="region of interest" description="Disordered" evidence="1">
    <location>
        <begin position="600"/>
        <end position="630"/>
    </location>
</feature>
<dbReference type="EMBL" id="JAGTJQ010000011">
    <property type="protein sequence ID" value="KAH7018358.1"/>
    <property type="molecule type" value="Genomic_DNA"/>
</dbReference>
<evidence type="ECO:0000313" key="3">
    <source>
        <dbReference type="EMBL" id="KAH7018358.1"/>
    </source>
</evidence>